<gene>
    <name evidence="1" type="ORF">SLAVMIC_00357</name>
</gene>
<sequence>MLKIFEYMNNRDGEEDLFLIGNRRDDGFVDGCVIGKTNFNYAIGQYSSGWGFPDNVDRRRGFIEIDNSIKIMSKDNLFVGHHCNSVLIRYLDGLKYSFSLIKNGSVTKLSPKEIFNKTGQDENYTTLRLESGMMVFKRVNEVKFKPC</sequence>
<reference evidence="1" key="1">
    <citation type="submission" date="2021-06" db="EMBL/GenBank/DDBJ databases">
        <authorList>
            <person name="Gannon L."/>
            <person name="Redgwell R T."/>
            <person name="Michniewski S."/>
            <person name="Harrison D C."/>
            <person name="Millard A."/>
        </authorList>
    </citation>
    <scope>NUCLEOTIDE SEQUENCE</scope>
</reference>
<evidence type="ECO:0000313" key="1">
    <source>
        <dbReference type="EMBL" id="CAG7580322.1"/>
    </source>
</evidence>
<proteinExistence type="predicted"/>
<dbReference type="EMBL" id="OU342829">
    <property type="protein sequence ID" value="CAG7580322.1"/>
    <property type="molecule type" value="Genomic_DNA"/>
</dbReference>
<organism evidence="1">
    <name type="scientific">uncultured marine phage</name>
    <dbReference type="NCBI Taxonomy" id="707152"/>
    <lineage>
        <taxon>Viruses</taxon>
        <taxon>environmental samples</taxon>
    </lineage>
</organism>
<name>A0A8D9FR02_9VIRU</name>
<protein>
    <submittedName>
        <fullName evidence="1">Uncharacterized protein</fullName>
    </submittedName>
</protein>
<accession>A0A8D9FR02</accession>